<dbReference type="Pfam" id="PF12697">
    <property type="entry name" value="Abhydrolase_6"/>
    <property type="match status" value="1"/>
</dbReference>
<reference evidence="2 3" key="1">
    <citation type="submission" date="2022-11" db="EMBL/GenBank/DDBJ databases">
        <title>Mycobacterium sp. nov.</title>
        <authorList>
            <person name="Papic B."/>
            <person name="Spicic S."/>
            <person name="Duvnjak S."/>
        </authorList>
    </citation>
    <scope>NUCLEOTIDE SEQUENCE [LARGE SCALE GENOMIC DNA]</scope>
    <source>
        <strain evidence="2 3">CVI_P4</strain>
    </source>
</reference>
<comment type="caution">
    <text evidence="2">The sequence shown here is derived from an EMBL/GenBank/DDBJ whole genome shotgun (WGS) entry which is preliminary data.</text>
</comment>
<proteinExistence type="predicted"/>
<dbReference type="GO" id="GO:0016787">
    <property type="term" value="F:hydrolase activity"/>
    <property type="evidence" value="ECO:0007669"/>
    <property type="project" value="UniProtKB-KW"/>
</dbReference>
<dbReference type="InterPro" id="IPR029058">
    <property type="entry name" value="AB_hydrolase_fold"/>
</dbReference>
<dbReference type="SUPFAM" id="SSF53474">
    <property type="entry name" value="alpha/beta-Hydrolases"/>
    <property type="match status" value="1"/>
</dbReference>
<dbReference type="EMBL" id="JAPJDO010000009">
    <property type="protein sequence ID" value="MCX2937598.1"/>
    <property type="molecule type" value="Genomic_DNA"/>
</dbReference>
<evidence type="ECO:0000259" key="1">
    <source>
        <dbReference type="Pfam" id="PF12697"/>
    </source>
</evidence>
<dbReference type="Gene3D" id="3.40.50.1820">
    <property type="entry name" value="alpha/beta hydrolase"/>
    <property type="match status" value="1"/>
</dbReference>
<dbReference type="PANTHER" id="PTHR46438:SF2">
    <property type="entry name" value="ALPHA_BETA-HYDROLASES SUPERFAMILY PROTEIN"/>
    <property type="match status" value="1"/>
</dbReference>
<dbReference type="RefSeq" id="WP_265997345.1">
    <property type="nucleotide sequence ID" value="NZ_JAPJDN010000009.1"/>
</dbReference>
<keyword evidence="3" id="KW-1185">Reference proteome</keyword>
<accession>A0ABT3SDK4</accession>
<protein>
    <submittedName>
        <fullName evidence="2">Alpha/beta hydrolase</fullName>
    </submittedName>
</protein>
<gene>
    <name evidence="2" type="ORF">ORI27_12885</name>
</gene>
<dbReference type="PANTHER" id="PTHR46438">
    <property type="entry name" value="ALPHA/BETA-HYDROLASES SUPERFAMILY PROTEIN"/>
    <property type="match status" value="1"/>
</dbReference>
<name>A0ABT3SDK4_9MYCO</name>
<feature type="domain" description="AB hydrolase-1" evidence="1">
    <location>
        <begin position="1"/>
        <end position="99"/>
    </location>
</feature>
<evidence type="ECO:0000313" key="3">
    <source>
        <dbReference type="Proteomes" id="UP001300745"/>
    </source>
</evidence>
<evidence type="ECO:0000313" key="2">
    <source>
        <dbReference type="EMBL" id="MCX2937598.1"/>
    </source>
</evidence>
<dbReference type="InterPro" id="IPR000073">
    <property type="entry name" value="AB_hydrolase_1"/>
</dbReference>
<organism evidence="2 3">
    <name type="scientific">Mycobacterium pinniadriaticum</name>
    <dbReference type="NCBI Taxonomy" id="2994102"/>
    <lineage>
        <taxon>Bacteria</taxon>
        <taxon>Bacillati</taxon>
        <taxon>Actinomycetota</taxon>
        <taxon>Actinomycetes</taxon>
        <taxon>Mycobacteriales</taxon>
        <taxon>Mycobacteriaceae</taxon>
        <taxon>Mycobacterium</taxon>
    </lineage>
</organism>
<sequence length="113" mass="12153">MVFIHGQSVTWEEYTLIMPLLANRFQVYAVTLRGHGRSSWTPGAYTFNQLGEDVTVFLRDVVGHPAVVAGNSSGGVLTAGLAANATEHVVAIVLEDPPLFRCDCPNVKGNRGV</sequence>
<dbReference type="Proteomes" id="UP001300745">
    <property type="component" value="Unassembled WGS sequence"/>
</dbReference>
<keyword evidence="2" id="KW-0378">Hydrolase</keyword>